<dbReference type="PANTHER" id="PTHR12277">
    <property type="entry name" value="ALPHA/BETA HYDROLASE DOMAIN-CONTAINING PROTEIN"/>
    <property type="match status" value="1"/>
</dbReference>
<dbReference type="InterPro" id="IPR029058">
    <property type="entry name" value="AB_hydrolase_fold"/>
</dbReference>
<organism evidence="3 4">
    <name type="scientific">Dactylosporangium darangshiense</name>
    <dbReference type="NCBI Taxonomy" id="579108"/>
    <lineage>
        <taxon>Bacteria</taxon>
        <taxon>Bacillati</taxon>
        <taxon>Actinomycetota</taxon>
        <taxon>Actinomycetes</taxon>
        <taxon>Micromonosporales</taxon>
        <taxon>Micromonosporaceae</taxon>
        <taxon>Dactylosporangium</taxon>
    </lineage>
</organism>
<feature type="domain" description="AB hydrolase-1" evidence="2">
    <location>
        <begin position="74"/>
        <end position="177"/>
    </location>
</feature>
<evidence type="ECO:0000313" key="4">
    <source>
        <dbReference type="Proteomes" id="UP001500620"/>
    </source>
</evidence>
<dbReference type="SUPFAM" id="SSF53474">
    <property type="entry name" value="alpha/beta-Hydrolases"/>
    <property type="match status" value="1"/>
</dbReference>
<evidence type="ECO:0000256" key="1">
    <source>
        <dbReference type="SAM" id="SignalP"/>
    </source>
</evidence>
<dbReference type="InterPro" id="IPR000073">
    <property type="entry name" value="AB_hydrolase_1"/>
</dbReference>
<accession>A0ABP8CYC9</accession>
<dbReference type="RefSeq" id="WP_345121421.1">
    <property type="nucleotide sequence ID" value="NZ_BAABAT010000002.1"/>
</dbReference>
<dbReference type="PANTHER" id="PTHR12277:SF81">
    <property type="entry name" value="PROTEIN ABHD13"/>
    <property type="match status" value="1"/>
</dbReference>
<evidence type="ECO:0000259" key="2">
    <source>
        <dbReference type="Pfam" id="PF00561"/>
    </source>
</evidence>
<evidence type="ECO:0000313" key="3">
    <source>
        <dbReference type="EMBL" id="GAA4244658.1"/>
    </source>
</evidence>
<reference evidence="4" key="1">
    <citation type="journal article" date="2019" name="Int. J. Syst. Evol. Microbiol.">
        <title>The Global Catalogue of Microorganisms (GCM) 10K type strain sequencing project: providing services to taxonomists for standard genome sequencing and annotation.</title>
        <authorList>
            <consortium name="The Broad Institute Genomics Platform"/>
            <consortium name="The Broad Institute Genome Sequencing Center for Infectious Disease"/>
            <person name="Wu L."/>
            <person name="Ma J."/>
        </authorList>
    </citation>
    <scope>NUCLEOTIDE SEQUENCE [LARGE SCALE GENOMIC DNA]</scope>
    <source>
        <strain evidence="4">JCM 17441</strain>
    </source>
</reference>
<dbReference type="Proteomes" id="UP001500620">
    <property type="component" value="Unassembled WGS sequence"/>
</dbReference>
<keyword evidence="1" id="KW-0732">Signal</keyword>
<sequence length="260" mass="26375">MRRTISPAAAVALAFALTACGSDKPAQPAPSSTEPQAASNCSQLIGTGKTVSFKAEQDGTVLRGVEFGTSGTGVVLAHQNRGSVCEWLPFAAKLAGKGYHVLAFDFGGEGDSDKHPGGPSIGGDVLSAAKWLRTKGATDLVLMGASKGGTASMAATTNLDPKPKAVVTLSSPASFDSADALSVASKVTFPVLYIAGELDAPFNGDAKDLYDATPPTVDRRLLVVPTATEHATALFGSAAADTVTKAIDDFLAKNAPPAAK</sequence>
<protein>
    <recommendedName>
        <fullName evidence="2">AB hydrolase-1 domain-containing protein</fullName>
    </recommendedName>
</protein>
<keyword evidence="4" id="KW-1185">Reference proteome</keyword>
<dbReference type="PROSITE" id="PS51257">
    <property type="entry name" value="PROKAR_LIPOPROTEIN"/>
    <property type="match status" value="1"/>
</dbReference>
<dbReference type="Pfam" id="PF00561">
    <property type="entry name" value="Abhydrolase_1"/>
    <property type="match status" value="1"/>
</dbReference>
<gene>
    <name evidence="3" type="ORF">GCM10022255_008560</name>
</gene>
<feature type="signal peptide" evidence="1">
    <location>
        <begin position="1"/>
        <end position="21"/>
    </location>
</feature>
<dbReference type="EMBL" id="BAABAT010000002">
    <property type="protein sequence ID" value="GAA4244658.1"/>
    <property type="molecule type" value="Genomic_DNA"/>
</dbReference>
<feature type="chain" id="PRO_5045982097" description="AB hydrolase-1 domain-containing protein" evidence="1">
    <location>
        <begin position="22"/>
        <end position="260"/>
    </location>
</feature>
<name>A0ABP8CYC9_9ACTN</name>
<proteinExistence type="predicted"/>
<dbReference type="Gene3D" id="3.40.50.1820">
    <property type="entry name" value="alpha/beta hydrolase"/>
    <property type="match status" value="1"/>
</dbReference>
<comment type="caution">
    <text evidence="3">The sequence shown here is derived from an EMBL/GenBank/DDBJ whole genome shotgun (WGS) entry which is preliminary data.</text>
</comment>